<proteinExistence type="predicted"/>
<accession>A0A9Q3J3H6</accession>
<sequence>MNPTNLPNQYWEEAINTEMFLSNLSPTHLRNGKSPQFLWSNIFPNLTGLQTFGCQSVIHNLKIQQDWKLSSPGQEGILLGFENDGTAYRILRLDDLKVKTQREENSLSDPEDSLDIARYQETNNENINGSDRSNEGQTNQFPNESSCDSPVECSDHLNNETNSHSH</sequence>
<protein>
    <recommendedName>
        <fullName evidence="4">Retrovirus-related Pol polyprotein from transposon TNT 1-94</fullName>
    </recommendedName>
</protein>
<evidence type="ECO:0000313" key="2">
    <source>
        <dbReference type="EMBL" id="MBW0554731.1"/>
    </source>
</evidence>
<dbReference type="AlphaFoldDB" id="A0A9Q3J3H6"/>
<reference evidence="2" key="1">
    <citation type="submission" date="2021-03" db="EMBL/GenBank/DDBJ databases">
        <title>Draft genome sequence of rust myrtle Austropuccinia psidii MF-1, a brazilian biotype.</title>
        <authorList>
            <person name="Quecine M.C."/>
            <person name="Pachon D.M.R."/>
            <person name="Bonatelli M.L."/>
            <person name="Correr F.H."/>
            <person name="Franceschini L.M."/>
            <person name="Leite T.F."/>
            <person name="Margarido G.R.A."/>
            <person name="Almeida C.A."/>
            <person name="Ferrarezi J.A."/>
            <person name="Labate C.A."/>
        </authorList>
    </citation>
    <scope>NUCLEOTIDE SEQUENCE</scope>
    <source>
        <strain evidence="2">MF-1</strain>
    </source>
</reference>
<dbReference type="EMBL" id="AVOT02061515">
    <property type="protein sequence ID" value="MBW0554731.1"/>
    <property type="molecule type" value="Genomic_DNA"/>
</dbReference>
<evidence type="ECO:0000313" key="3">
    <source>
        <dbReference type="Proteomes" id="UP000765509"/>
    </source>
</evidence>
<comment type="caution">
    <text evidence="2">The sequence shown here is derived from an EMBL/GenBank/DDBJ whole genome shotgun (WGS) entry which is preliminary data.</text>
</comment>
<name>A0A9Q3J3H6_9BASI</name>
<organism evidence="2 3">
    <name type="scientific">Austropuccinia psidii MF-1</name>
    <dbReference type="NCBI Taxonomy" id="1389203"/>
    <lineage>
        <taxon>Eukaryota</taxon>
        <taxon>Fungi</taxon>
        <taxon>Dikarya</taxon>
        <taxon>Basidiomycota</taxon>
        <taxon>Pucciniomycotina</taxon>
        <taxon>Pucciniomycetes</taxon>
        <taxon>Pucciniales</taxon>
        <taxon>Sphaerophragmiaceae</taxon>
        <taxon>Austropuccinia</taxon>
    </lineage>
</organism>
<keyword evidence="3" id="KW-1185">Reference proteome</keyword>
<evidence type="ECO:0000256" key="1">
    <source>
        <dbReference type="SAM" id="MobiDB-lite"/>
    </source>
</evidence>
<feature type="compositionally biased region" description="Polar residues" evidence="1">
    <location>
        <begin position="122"/>
        <end position="148"/>
    </location>
</feature>
<gene>
    <name evidence="2" type="ORF">O181_094446</name>
</gene>
<dbReference type="OrthoDB" id="413361at2759"/>
<dbReference type="Proteomes" id="UP000765509">
    <property type="component" value="Unassembled WGS sequence"/>
</dbReference>
<evidence type="ECO:0008006" key="4">
    <source>
        <dbReference type="Google" id="ProtNLM"/>
    </source>
</evidence>
<feature type="region of interest" description="Disordered" evidence="1">
    <location>
        <begin position="122"/>
        <end position="166"/>
    </location>
</feature>